<feature type="region of interest" description="Disordered" evidence="5">
    <location>
        <begin position="132"/>
        <end position="177"/>
    </location>
</feature>
<evidence type="ECO:0000256" key="5">
    <source>
        <dbReference type="SAM" id="MobiDB-lite"/>
    </source>
</evidence>
<proteinExistence type="predicted"/>
<dbReference type="Gene3D" id="1.10.640.10">
    <property type="entry name" value="Haem peroxidase domain superfamily, animal type"/>
    <property type="match status" value="1"/>
</dbReference>
<organism evidence="6 7">
    <name type="scientific">Asterophora parasitica</name>
    <dbReference type="NCBI Taxonomy" id="117018"/>
    <lineage>
        <taxon>Eukaryota</taxon>
        <taxon>Fungi</taxon>
        <taxon>Dikarya</taxon>
        <taxon>Basidiomycota</taxon>
        <taxon>Agaricomycotina</taxon>
        <taxon>Agaricomycetes</taxon>
        <taxon>Agaricomycetidae</taxon>
        <taxon>Agaricales</taxon>
        <taxon>Tricholomatineae</taxon>
        <taxon>Lyophyllaceae</taxon>
        <taxon>Asterophora</taxon>
    </lineage>
</organism>
<dbReference type="SUPFAM" id="SSF48113">
    <property type="entry name" value="Heme-dependent peroxidases"/>
    <property type="match status" value="1"/>
</dbReference>
<dbReference type="InterPro" id="IPR010255">
    <property type="entry name" value="Haem_peroxidase_sf"/>
</dbReference>
<accession>A0A9P7KEF8</accession>
<dbReference type="GO" id="GO:0006979">
    <property type="term" value="P:response to oxidative stress"/>
    <property type="evidence" value="ECO:0007669"/>
    <property type="project" value="InterPro"/>
</dbReference>
<protein>
    <submittedName>
        <fullName evidence="6">Uncharacterized protein</fullName>
    </submittedName>
</protein>
<keyword evidence="3" id="KW-0560">Oxidoreductase</keyword>
<dbReference type="AlphaFoldDB" id="A0A9P7KEF8"/>
<evidence type="ECO:0000256" key="2">
    <source>
        <dbReference type="ARBA" id="ARBA00022964"/>
    </source>
</evidence>
<dbReference type="InterPro" id="IPR050783">
    <property type="entry name" value="Oxylipin_biosynth_metab"/>
</dbReference>
<evidence type="ECO:0000256" key="1">
    <source>
        <dbReference type="ARBA" id="ARBA00022723"/>
    </source>
</evidence>
<keyword evidence="4" id="KW-0408">Iron</keyword>
<evidence type="ECO:0000256" key="4">
    <source>
        <dbReference type="ARBA" id="ARBA00023004"/>
    </source>
</evidence>
<reference evidence="6" key="1">
    <citation type="submission" date="2020-07" db="EMBL/GenBank/DDBJ databases">
        <authorList>
            <person name="Nieuwenhuis M."/>
            <person name="Van De Peppel L.J.J."/>
        </authorList>
    </citation>
    <scope>NUCLEOTIDE SEQUENCE</scope>
    <source>
        <strain evidence="6">AP01</strain>
        <tissue evidence="6">Mycelium</tissue>
    </source>
</reference>
<dbReference type="GO" id="GO:0006631">
    <property type="term" value="P:fatty acid metabolic process"/>
    <property type="evidence" value="ECO:0007669"/>
    <property type="project" value="UniProtKB-ARBA"/>
</dbReference>
<dbReference type="Proteomes" id="UP000775547">
    <property type="component" value="Unassembled WGS sequence"/>
</dbReference>
<dbReference type="GO" id="GO:0046872">
    <property type="term" value="F:metal ion binding"/>
    <property type="evidence" value="ECO:0007669"/>
    <property type="project" value="UniProtKB-KW"/>
</dbReference>
<keyword evidence="7" id="KW-1185">Reference proteome</keyword>
<dbReference type="GO" id="GO:0020037">
    <property type="term" value="F:heme binding"/>
    <property type="evidence" value="ECO:0007669"/>
    <property type="project" value="InterPro"/>
</dbReference>
<dbReference type="EMBL" id="JABCKV010000058">
    <property type="protein sequence ID" value="KAG5644791.1"/>
    <property type="molecule type" value="Genomic_DNA"/>
</dbReference>
<dbReference type="InterPro" id="IPR019791">
    <property type="entry name" value="Haem_peroxidase_animal"/>
</dbReference>
<dbReference type="PROSITE" id="PS50292">
    <property type="entry name" value="PEROXIDASE_3"/>
    <property type="match status" value="1"/>
</dbReference>
<dbReference type="PANTHER" id="PTHR11903">
    <property type="entry name" value="PROSTAGLANDIN G/H SYNTHASE"/>
    <property type="match status" value="1"/>
</dbReference>
<dbReference type="PANTHER" id="PTHR11903:SF37">
    <property type="entry name" value="PSI-PRODUCING OXYGENASE A"/>
    <property type="match status" value="1"/>
</dbReference>
<comment type="caution">
    <text evidence="6">The sequence shown here is derived from an EMBL/GenBank/DDBJ whole genome shotgun (WGS) entry which is preliminary data.</text>
</comment>
<dbReference type="GO" id="GO:0051213">
    <property type="term" value="F:dioxygenase activity"/>
    <property type="evidence" value="ECO:0007669"/>
    <property type="project" value="UniProtKB-KW"/>
</dbReference>
<evidence type="ECO:0000313" key="7">
    <source>
        <dbReference type="Proteomes" id="UP000775547"/>
    </source>
</evidence>
<dbReference type="OrthoDB" id="823504at2759"/>
<keyword evidence="2" id="KW-0223">Dioxygenase</keyword>
<keyword evidence="1" id="KW-0479">Metal-binding</keyword>
<name>A0A9P7KEF8_9AGAR</name>
<sequence>MADITAAQALTMGADAIYLKNRPLPDAPTGYYDWQITTDPADNREGHSTVTNLVNRVQAFQAKGAFKPDPSHVSAFLDTVSHPTAIDDRKGAFATGLGILARLDPHSDLAKKLNNSVINTLYNTIPHPPASYLGPTHSFRQADGGGNNLEKPDLGRAGTPYARSVQGKAGLPRSSLPDPGLVKKHSGGMSSLIFAFAAIVTHSLFRTDHRNIHINNASSYLDLSPLYGDSQEAQDKVRDKAAGRGLLFPDTFSEERLLFLPPTTSVLLVLFSRNHNYIARKILKINERKTWSDPPPSDTGKRAIQDEQIFQTAKLVK</sequence>
<gene>
    <name evidence="6" type="ORF">DXG03_007612</name>
</gene>
<evidence type="ECO:0000256" key="3">
    <source>
        <dbReference type="ARBA" id="ARBA00023002"/>
    </source>
</evidence>
<dbReference type="GO" id="GO:0004601">
    <property type="term" value="F:peroxidase activity"/>
    <property type="evidence" value="ECO:0007669"/>
    <property type="project" value="InterPro"/>
</dbReference>
<evidence type="ECO:0000313" key="6">
    <source>
        <dbReference type="EMBL" id="KAG5644791.1"/>
    </source>
</evidence>
<dbReference type="InterPro" id="IPR037120">
    <property type="entry name" value="Haem_peroxidase_sf_animal"/>
</dbReference>
<reference evidence="6" key="2">
    <citation type="submission" date="2021-10" db="EMBL/GenBank/DDBJ databases">
        <title>Phylogenomics reveals ancestral predisposition of the termite-cultivated fungus Termitomyces towards a domesticated lifestyle.</title>
        <authorList>
            <person name="Auxier B."/>
            <person name="Grum-Grzhimaylo A."/>
            <person name="Cardenas M.E."/>
            <person name="Lodge J.D."/>
            <person name="Laessoe T."/>
            <person name="Pedersen O."/>
            <person name="Smith M.E."/>
            <person name="Kuyper T.W."/>
            <person name="Franco-Molano E.A."/>
            <person name="Baroni T.J."/>
            <person name="Aanen D.K."/>
        </authorList>
    </citation>
    <scope>NUCLEOTIDE SEQUENCE</scope>
    <source>
        <strain evidence="6">AP01</strain>
        <tissue evidence="6">Mycelium</tissue>
    </source>
</reference>